<evidence type="ECO:0000256" key="2">
    <source>
        <dbReference type="ARBA" id="ARBA00022573"/>
    </source>
</evidence>
<accession>A0A140LED0</accession>
<dbReference type="Pfam" id="PF02571">
    <property type="entry name" value="CbiJ"/>
    <property type="match status" value="1"/>
</dbReference>
<proteinExistence type="predicted"/>
<evidence type="ECO:0000313" key="5">
    <source>
        <dbReference type="Proteomes" id="UP000070456"/>
    </source>
</evidence>
<dbReference type="NCBIfam" id="NF005970">
    <property type="entry name" value="PRK08057.1-4"/>
    <property type="match status" value="1"/>
</dbReference>
<dbReference type="PROSITE" id="PS51014">
    <property type="entry name" value="COBK_CBIJ"/>
    <property type="match status" value="1"/>
</dbReference>
<evidence type="ECO:0000256" key="1">
    <source>
        <dbReference type="ARBA" id="ARBA00004953"/>
    </source>
</evidence>
<comment type="caution">
    <text evidence="4">The sequence shown here is derived from an EMBL/GenBank/DDBJ whole genome shotgun (WGS) entry which is preliminary data.</text>
</comment>
<evidence type="ECO:0000256" key="3">
    <source>
        <dbReference type="ARBA" id="ARBA00023002"/>
    </source>
</evidence>
<evidence type="ECO:0000313" key="4">
    <source>
        <dbReference type="EMBL" id="KXG78905.1"/>
    </source>
</evidence>
<protein>
    <submittedName>
        <fullName evidence="4">Cobalt-precorrin-6A reductase</fullName>
        <ecNumber evidence="4">1.3.1.106</ecNumber>
    </submittedName>
</protein>
<sequence length="263" mass="29278">MILVMSGTLDGRRIIDLLGAKGYPVVVSTATAYGAGLVESREGCQVCHQRLNQEELKVFLRQQGIKLLVDATHPYAAEVSRNAMDACKSLDVPYLRFQRNGTDMEKYQEMMHFTSDYDEAAQYLQGTEGNILLTTGSKTLEIFTKKIDVKRIFARVLPTSDVLRKCEGLGFSASNIIAMQGPFSKDMNVEMIKKYDIRILVTKDSGDAGGTPDKLEAARETGISVVMIARPPVNYRNIYGNIPDLLDKVSELYEKVLSHHVGY</sequence>
<comment type="pathway">
    <text evidence="1">Cofactor biosynthesis; adenosylcobalamin biosynthesis.</text>
</comment>
<dbReference type="PATRIC" id="fig|520762.4.peg.75"/>
<dbReference type="GO" id="GO:0016994">
    <property type="term" value="F:precorrin-6A reductase activity"/>
    <property type="evidence" value="ECO:0007669"/>
    <property type="project" value="InterPro"/>
</dbReference>
<keyword evidence="2" id="KW-0169">Cobalamin biosynthesis</keyword>
<dbReference type="Proteomes" id="UP000070456">
    <property type="component" value="Unassembled WGS sequence"/>
</dbReference>
<dbReference type="PANTHER" id="PTHR36925">
    <property type="entry name" value="COBALT-PRECORRIN-6A REDUCTASE"/>
    <property type="match status" value="1"/>
</dbReference>
<dbReference type="STRING" id="520762.AN619_00640"/>
<keyword evidence="5" id="KW-1185">Reference proteome</keyword>
<dbReference type="AlphaFoldDB" id="A0A140LED0"/>
<dbReference type="NCBIfam" id="TIGR00715">
    <property type="entry name" value="precor6x_red"/>
    <property type="match status" value="1"/>
</dbReference>
<keyword evidence="3 4" id="KW-0560">Oxidoreductase</keyword>
<dbReference type="InterPro" id="IPR003723">
    <property type="entry name" value="Precorrin-6x_reduct"/>
</dbReference>
<dbReference type="UniPathway" id="UPA00148"/>
<dbReference type="OrthoDB" id="9780707at2"/>
<dbReference type="PANTHER" id="PTHR36925:SF1">
    <property type="entry name" value="COBALT-PRECORRIN-6A REDUCTASE"/>
    <property type="match status" value="1"/>
</dbReference>
<organism evidence="4 5">
    <name type="scientific">Thermotalea metallivorans</name>
    <dbReference type="NCBI Taxonomy" id="520762"/>
    <lineage>
        <taxon>Bacteria</taxon>
        <taxon>Bacillati</taxon>
        <taxon>Bacillota</taxon>
        <taxon>Clostridia</taxon>
        <taxon>Peptostreptococcales</taxon>
        <taxon>Thermotaleaceae</taxon>
        <taxon>Thermotalea</taxon>
    </lineage>
</organism>
<dbReference type="EC" id="1.3.1.106" evidence="4"/>
<name>A0A140LED0_9FIRM</name>
<dbReference type="EMBL" id="LOEE01000003">
    <property type="protein sequence ID" value="KXG78905.1"/>
    <property type="molecule type" value="Genomic_DNA"/>
</dbReference>
<reference evidence="4 5" key="1">
    <citation type="submission" date="2015-12" db="EMBL/GenBank/DDBJ databases">
        <title>Draft genome sequence of the thermoanaerobe Thermotalea metallivorans, an isolate from the runoff channel of the Great Artesian Basin, Australia.</title>
        <authorList>
            <person name="Patel B.K."/>
        </authorList>
    </citation>
    <scope>NUCLEOTIDE SEQUENCE [LARGE SCALE GENOMIC DNA]</scope>
    <source>
        <strain evidence="4 5">B2-1</strain>
    </source>
</reference>
<dbReference type="GO" id="GO:0009236">
    <property type="term" value="P:cobalamin biosynthetic process"/>
    <property type="evidence" value="ECO:0007669"/>
    <property type="project" value="UniProtKB-UniPathway"/>
</dbReference>
<dbReference type="RefSeq" id="WP_068553929.1">
    <property type="nucleotide sequence ID" value="NZ_LOEE01000003.1"/>
</dbReference>
<gene>
    <name evidence="4" type="primary">cbiJ</name>
    <name evidence="4" type="ORF">AN619_00640</name>
</gene>